<dbReference type="Gene3D" id="3.90.180.10">
    <property type="entry name" value="Medium-chain alcohol dehydrogenases, catalytic domain"/>
    <property type="match status" value="1"/>
</dbReference>
<evidence type="ECO:0000256" key="5">
    <source>
        <dbReference type="ARBA" id="ARBA00023002"/>
    </source>
</evidence>
<dbReference type="InterPro" id="IPR013149">
    <property type="entry name" value="ADH-like_C"/>
</dbReference>
<evidence type="ECO:0000256" key="4">
    <source>
        <dbReference type="ARBA" id="ARBA00022833"/>
    </source>
</evidence>
<name>A0A7M1SVR7_9MICO</name>
<dbReference type="SUPFAM" id="SSF50129">
    <property type="entry name" value="GroES-like"/>
    <property type="match status" value="1"/>
</dbReference>
<dbReference type="PANTHER" id="PTHR43161:SF9">
    <property type="entry name" value="SORBITOL DEHYDROGENASE"/>
    <property type="match status" value="1"/>
</dbReference>
<dbReference type="SUPFAM" id="SSF51735">
    <property type="entry name" value="NAD(P)-binding Rossmann-fold domains"/>
    <property type="match status" value="1"/>
</dbReference>
<gene>
    <name evidence="7" type="ORF">IM660_19490</name>
</gene>
<protein>
    <submittedName>
        <fullName evidence="7">Zinc-binding dehydrogenase</fullName>
    </submittedName>
</protein>
<dbReference type="Proteomes" id="UP000593758">
    <property type="component" value="Chromosome"/>
</dbReference>
<dbReference type="RefSeq" id="WP_193497398.1">
    <property type="nucleotide sequence ID" value="NZ_CP063169.1"/>
</dbReference>
<comment type="cofactor">
    <cofactor evidence="1">
        <name>Zn(2+)</name>
        <dbReference type="ChEBI" id="CHEBI:29105"/>
    </cofactor>
</comment>
<evidence type="ECO:0000259" key="6">
    <source>
        <dbReference type="SMART" id="SM00829"/>
    </source>
</evidence>
<dbReference type="InterPro" id="IPR011032">
    <property type="entry name" value="GroES-like_sf"/>
</dbReference>
<evidence type="ECO:0000256" key="1">
    <source>
        <dbReference type="ARBA" id="ARBA00001947"/>
    </source>
</evidence>
<dbReference type="InterPro" id="IPR013154">
    <property type="entry name" value="ADH-like_N"/>
</dbReference>
<dbReference type="PANTHER" id="PTHR43161">
    <property type="entry name" value="SORBITOL DEHYDROGENASE"/>
    <property type="match status" value="1"/>
</dbReference>
<evidence type="ECO:0000256" key="2">
    <source>
        <dbReference type="ARBA" id="ARBA00008072"/>
    </source>
</evidence>
<organism evidence="7 8">
    <name type="scientific">Ruania alkalisoli</name>
    <dbReference type="NCBI Taxonomy" id="2779775"/>
    <lineage>
        <taxon>Bacteria</taxon>
        <taxon>Bacillati</taxon>
        <taxon>Actinomycetota</taxon>
        <taxon>Actinomycetes</taxon>
        <taxon>Micrococcales</taxon>
        <taxon>Ruaniaceae</taxon>
        <taxon>Ruania</taxon>
    </lineage>
</organism>
<accession>A0A7M1SVR7</accession>
<evidence type="ECO:0000313" key="7">
    <source>
        <dbReference type="EMBL" id="QOR70723.1"/>
    </source>
</evidence>
<dbReference type="GO" id="GO:0046872">
    <property type="term" value="F:metal ion binding"/>
    <property type="evidence" value="ECO:0007669"/>
    <property type="project" value="UniProtKB-KW"/>
</dbReference>
<proteinExistence type="inferred from homology"/>
<keyword evidence="4" id="KW-0862">Zinc</keyword>
<dbReference type="AlphaFoldDB" id="A0A7M1SVR7"/>
<dbReference type="SMART" id="SM00829">
    <property type="entry name" value="PKS_ER"/>
    <property type="match status" value="1"/>
</dbReference>
<sequence length="331" mass="34402">MRAVRIHGTQDMRLEDVAAPEPGAGQVAIRPAYVGICGSDLHYFSDGAAGIFRIVDPLIPGHEMSGTIESDPAGRLDPGTPVTVHPSTWGPPSEGPRHTWPGGTFLGSASTSPHTQGAMAERLIVAADQVRPLPTGLSLRTAALVEPLAVALHALSVVPEGGRVLVSGSGPIGLLTAAAARAQGAEVWCADVRSGPLERARALGAHEVVDVSGTALPESTFDVVLECAGLPQTLHALLLACRRGGTLVQVGNVPNEDRPVNLAPIVSKEIALRGVFRYDTEIDQAIAMLTENPQIAAVITHEFPLADVHEAFAMAADSQESGKVIVRVSGA</sequence>
<comment type="similarity">
    <text evidence="2">Belongs to the zinc-containing alcohol dehydrogenase family.</text>
</comment>
<reference evidence="7 8" key="1">
    <citation type="submission" date="2020-10" db="EMBL/GenBank/DDBJ databases">
        <title>Haloactinobacterium sp. RN3S43, a bacterium isolated from saline soil.</title>
        <authorList>
            <person name="Sun J.-Q."/>
        </authorList>
    </citation>
    <scope>NUCLEOTIDE SEQUENCE [LARGE SCALE GENOMIC DNA]</scope>
    <source>
        <strain evidence="7 8">RN3S43</strain>
    </source>
</reference>
<dbReference type="EMBL" id="CP063169">
    <property type="protein sequence ID" value="QOR70723.1"/>
    <property type="molecule type" value="Genomic_DNA"/>
</dbReference>
<keyword evidence="3" id="KW-0479">Metal-binding</keyword>
<dbReference type="InterPro" id="IPR020843">
    <property type="entry name" value="ER"/>
</dbReference>
<feature type="domain" description="Enoyl reductase (ER)" evidence="6">
    <location>
        <begin position="8"/>
        <end position="326"/>
    </location>
</feature>
<dbReference type="Pfam" id="PF00107">
    <property type="entry name" value="ADH_zinc_N"/>
    <property type="match status" value="1"/>
</dbReference>
<keyword evidence="5" id="KW-0560">Oxidoreductase</keyword>
<evidence type="ECO:0000256" key="3">
    <source>
        <dbReference type="ARBA" id="ARBA00022723"/>
    </source>
</evidence>
<dbReference type="GO" id="GO:0016491">
    <property type="term" value="F:oxidoreductase activity"/>
    <property type="evidence" value="ECO:0007669"/>
    <property type="project" value="UniProtKB-KW"/>
</dbReference>
<keyword evidence="8" id="KW-1185">Reference proteome</keyword>
<dbReference type="Gene3D" id="3.40.50.720">
    <property type="entry name" value="NAD(P)-binding Rossmann-like Domain"/>
    <property type="match status" value="1"/>
</dbReference>
<dbReference type="Pfam" id="PF08240">
    <property type="entry name" value="ADH_N"/>
    <property type="match status" value="1"/>
</dbReference>
<dbReference type="InterPro" id="IPR036291">
    <property type="entry name" value="NAD(P)-bd_dom_sf"/>
</dbReference>
<dbReference type="KEGG" id="halt:IM660_19490"/>
<evidence type="ECO:0000313" key="8">
    <source>
        <dbReference type="Proteomes" id="UP000593758"/>
    </source>
</evidence>